<dbReference type="RefSeq" id="YP_006988619.1">
    <property type="nucleotide sequence ID" value="NC_019406.1"/>
</dbReference>
<gene>
    <name evidence="1" type="ORF">CcrColossus_gp385</name>
</gene>
<organism evidence="1 2">
    <name type="scientific">Caulobacter phage CcrColossus</name>
    <dbReference type="NCBI Taxonomy" id="1211640"/>
    <lineage>
        <taxon>Viruses</taxon>
        <taxon>Duplodnaviria</taxon>
        <taxon>Heunggongvirae</taxon>
        <taxon>Uroviricota</taxon>
        <taxon>Caudoviricetes</taxon>
        <taxon>Jeanschmidtviridae</taxon>
        <taxon>Colossusvirus</taxon>
        <taxon>Colossusvirus colossus</taxon>
    </lineage>
</organism>
<proteinExistence type="predicted"/>
<evidence type="ECO:0000313" key="2">
    <source>
        <dbReference type="Proteomes" id="UP000000463"/>
    </source>
</evidence>
<accession>K4JV63</accession>
<dbReference type="KEGG" id="vg:13995313"/>
<name>K4JV63_9CAUD</name>
<sequence>MTTTPKTLSRALAYLAITGAQRGLHTNTRIAMYGYYSLVPTEVQIGDHILTLHKDKLNEAGWKLARESKLWRAHEKLVEMGFEYKERRGRQKPNFLSYEHPTQMAHKRARGAFISTDSLYVQPAEDAVPEGKQPWDYLPTEF</sequence>
<evidence type="ECO:0000313" key="1">
    <source>
        <dbReference type="EMBL" id="AFU88255.1"/>
    </source>
</evidence>
<dbReference type="EMBL" id="JX100810">
    <property type="protein sequence ID" value="AFU88255.1"/>
    <property type="molecule type" value="Genomic_DNA"/>
</dbReference>
<dbReference type="Proteomes" id="UP000000463">
    <property type="component" value="Segment"/>
</dbReference>
<reference evidence="1 2" key="1">
    <citation type="journal article" date="2012" name="BMC Genomics">
        <title>The Caulobacter crescentus phage phiCbK: genomics of a canonical phage.</title>
        <authorList>
            <person name="Gill J.J."/>
            <person name="Berry J.D."/>
            <person name="Russell W.K."/>
            <person name="Lessor L."/>
            <person name="Escobar Garcia D.A."/>
            <person name="Hernandez D."/>
            <person name="Kane A."/>
            <person name="Keene J."/>
            <person name="Maddox M."/>
            <person name="Martin R."/>
            <person name="Mohan S."/>
            <person name="Thorn A.M."/>
            <person name="Russell D.H."/>
            <person name="Young R."/>
        </authorList>
    </citation>
    <scope>NUCLEOTIDE SEQUENCE [LARGE SCALE GENOMIC DNA]</scope>
</reference>
<protein>
    <submittedName>
        <fullName evidence="1">Uncharacterized protein</fullName>
    </submittedName>
</protein>
<dbReference type="OrthoDB" id="22097at10239"/>
<dbReference type="GeneID" id="13995313"/>
<keyword evidence="2" id="KW-1185">Reference proteome</keyword>